<dbReference type="EMBL" id="QZWG01000008">
    <property type="protein sequence ID" value="RZB96688.1"/>
    <property type="molecule type" value="Genomic_DNA"/>
</dbReference>
<organism evidence="1 2">
    <name type="scientific">Glycine soja</name>
    <name type="common">Wild soybean</name>
    <dbReference type="NCBI Taxonomy" id="3848"/>
    <lineage>
        <taxon>Eukaryota</taxon>
        <taxon>Viridiplantae</taxon>
        <taxon>Streptophyta</taxon>
        <taxon>Embryophyta</taxon>
        <taxon>Tracheophyta</taxon>
        <taxon>Spermatophyta</taxon>
        <taxon>Magnoliopsida</taxon>
        <taxon>eudicotyledons</taxon>
        <taxon>Gunneridae</taxon>
        <taxon>Pentapetalae</taxon>
        <taxon>rosids</taxon>
        <taxon>fabids</taxon>
        <taxon>Fabales</taxon>
        <taxon>Fabaceae</taxon>
        <taxon>Papilionoideae</taxon>
        <taxon>50 kb inversion clade</taxon>
        <taxon>NPAAA clade</taxon>
        <taxon>indigoferoid/millettioid clade</taxon>
        <taxon>Phaseoleae</taxon>
        <taxon>Glycine</taxon>
        <taxon>Glycine subgen. Soja</taxon>
    </lineage>
</organism>
<sequence length="82" mass="9421">MLNHSTIMAPHYSLFCLTSSTLDCKRQQENLLVFQALAYDSNNVNTLARVKHVKHHFDTCLFQSVLPMLHNSSMAQFNLKIL</sequence>
<gene>
    <name evidence="1" type="ORF">D0Y65_020424</name>
</gene>
<dbReference type="Proteomes" id="UP000289340">
    <property type="component" value="Chromosome 8"/>
</dbReference>
<reference evidence="1 2" key="1">
    <citation type="submission" date="2018-09" db="EMBL/GenBank/DDBJ databases">
        <title>A high-quality reference genome of wild soybean provides a powerful tool to mine soybean genomes.</title>
        <authorList>
            <person name="Xie M."/>
            <person name="Chung C.Y.L."/>
            <person name="Li M.-W."/>
            <person name="Wong F.-L."/>
            <person name="Chan T.-F."/>
            <person name="Lam H.-M."/>
        </authorList>
    </citation>
    <scope>NUCLEOTIDE SEQUENCE [LARGE SCALE GENOMIC DNA]</scope>
    <source>
        <strain evidence="2">cv. W05</strain>
        <tissue evidence="1">Hypocotyl of etiolated seedlings</tissue>
    </source>
</reference>
<evidence type="ECO:0000313" key="2">
    <source>
        <dbReference type="Proteomes" id="UP000289340"/>
    </source>
</evidence>
<keyword evidence="2" id="KW-1185">Reference proteome</keyword>
<accession>A0A445JE25</accession>
<name>A0A445JE25_GLYSO</name>
<evidence type="ECO:0000313" key="1">
    <source>
        <dbReference type="EMBL" id="RZB96688.1"/>
    </source>
</evidence>
<proteinExistence type="predicted"/>
<dbReference type="SMR" id="A0A445JE25"/>
<dbReference type="AlphaFoldDB" id="A0A445JE25"/>
<comment type="caution">
    <text evidence="1">The sequence shown here is derived from an EMBL/GenBank/DDBJ whole genome shotgun (WGS) entry which is preliminary data.</text>
</comment>
<protein>
    <submittedName>
        <fullName evidence="1">Uncharacterized protein</fullName>
    </submittedName>
</protein>